<gene>
    <name evidence="2" type="ORF">IAA83_05420</name>
</gene>
<comment type="caution">
    <text evidence="2">The sequence shown here is derived from an EMBL/GenBank/DDBJ whole genome shotgun (WGS) entry which is preliminary data.</text>
</comment>
<protein>
    <submittedName>
        <fullName evidence="2">SH3 domain-containing protein</fullName>
    </submittedName>
</protein>
<dbReference type="AlphaFoldDB" id="A0A9D1JSZ0"/>
<organism evidence="2 3">
    <name type="scientific">Candidatus Avoscillospira avistercoris</name>
    <dbReference type="NCBI Taxonomy" id="2840707"/>
    <lineage>
        <taxon>Bacteria</taxon>
        <taxon>Bacillati</taxon>
        <taxon>Bacillota</taxon>
        <taxon>Clostridia</taxon>
        <taxon>Eubacteriales</taxon>
        <taxon>Oscillospiraceae</taxon>
        <taxon>Oscillospiraceae incertae sedis</taxon>
        <taxon>Candidatus Avoscillospira</taxon>
    </lineage>
</organism>
<proteinExistence type="predicted"/>
<evidence type="ECO:0000256" key="1">
    <source>
        <dbReference type="SAM" id="MobiDB-lite"/>
    </source>
</evidence>
<sequence length="130" mass="14353">MSARKQKATEETAAQAAPAVDETPTVEQAPDETAPVVDEQPNEEQTSEVAAPNADEQQRPMVVTLSVGQVLNLREGPSREFRVLEHIPAQTEVRAVPLPYDIQVPGWQLIRLEDRVGWVSAEYLLPQEGD</sequence>
<accession>A0A9D1JSZ0</accession>
<name>A0A9D1JSZ0_9FIRM</name>
<dbReference type="EMBL" id="DVJJ01000080">
    <property type="protein sequence ID" value="HIS64795.1"/>
    <property type="molecule type" value="Genomic_DNA"/>
</dbReference>
<dbReference type="Gene3D" id="2.30.30.40">
    <property type="entry name" value="SH3 Domains"/>
    <property type="match status" value="1"/>
</dbReference>
<reference evidence="2" key="2">
    <citation type="journal article" date="2021" name="PeerJ">
        <title>Extensive microbial diversity within the chicken gut microbiome revealed by metagenomics and culture.</title>
        <authorList>
            <person name="Gilroy R."/>
            <person name="Ravi A."/>
            <person name="Getino M."/>
            <person name="Pursley I."/>
            <person name="Horton D.L."/>
            <person name="Alikhan N.F."/>
            <person name="Baker D."/>
            <person name="Gharbi K."/>
            <person name="Hall N."/>
            <person name="Watson M."/>
            <person name="Adriaenssens E.M."/>
            <person name="Foster-Nyarko E."/>
            <person name="Jarju S."/>
            <person name="Secka A."/>
            <person name="Antonio M."/>
            <person name="Oren A."/>
            <person name="Chaudhuri R.R."/>
            <person name="La Ragione R."/>
            <person name="Hildebrand F."/>
            <person name="Pallen M.J."/>
        </authorList>
    </citation>
    <scope>NUCLEOTIDE SEQUENCE</scope>
    <source>
        <strain evidence="2">ChiBcec16-1751</strain>
    </source>
</reference>
<evidence type="ECO:0000313" key="2">
    <source>
        <dbReference type="EMBL" id="HIS64795.1"/>
    </source>
</evidence>
<reference evidence="2" key="1">
    <citation type="submission" date="2020-10" db="EMBL/GenBank/DDBJ databases">
        <authorList>
            <person name="Gilroy R."/>
        </authorList>
    </citation>
    <scope>NUCLEOTIDE SEQUENCE</scope>
    <source>
        <strain evidence="2">ChiBcec16-1751</strain>
    </source>
</reference>
<evidence type="ECO:0000313" key="3">
    <source>
        <dbReference type="Proteomes" id="UP000886741"/>
    </source>
</evidence>
<dbReference type="Proteomes" id="UP000886741">
    <property type="component" value="Unassembled WGS sequence"/>
</dbReference>
<feature type="region of interest" description="Disordered" evidence="1">
    <location>
        <begin position="1"/>
        <end position="60"/>
    </location>
</feature>